<organism evidence="1 2">
    <name type="scientific">Pseudomonas proteolytica</name>
    <dbReference type="NCBI Taxonomy" id="219574"/>
    <lineage>
        <taxon>Bacteria</taxon>
        <taxon>Pseudomonadati</taxon>
        <taxon>Pseudomonadota</taxon>
        <taxon>Gammaproteobacteria</taxon>
        <taxon>Pseudomonadales</taxon>
        <taxon>Pseudomonadaceae</taxon>
        <taxon>Pseudomonas</taxon>
    </lineage>
</organism>
<dbReference type="AlphaFoldDB" id="A0AAW5A7Q4"/>
<gene>
    <name evidence="1" type="ORF">GIW75_02475</name>
</gene>
<evidence type="ECO:0000313" key="2">
    <source>
        <dbReference type="Proteomes" id="UP000814172"/>
    </source>
</evidence>
<dbReference type="EMBL" id="WKEW01000004">
    <property type="protein sequence ID" value="MCF5055848.1"/>
    <property type="molecule type" value="Genomic_DNA"/>
</dbReference>
<sequence length="140" mass="15047">MPNDVHTDINIGDVKSTGNMGGEIFIDEIYSHAFKADVVLYVNNASVIQIYGSQGESQESTVIAVSLRPGTPSGAYTFGKEPITALDYYPPRDGALWKVTGGGVNISFDEEGKRATGTLQVLCERGVQKLDATVNFDITN</sequence>
<dbReference type="RefSeq" id="WP_139273580.1">
    <property type="nucleotide sequence ID" value="NZ_FNTR01000004.1"/>
</dbReference>
<proteinExistence type="predicted"/>
<keyword evidence="2" id="KW-1185">Reference proteome</keyword>
<protein>
    <submittedName>
        <fullName evidence="1">Uncharacterized protein</fullName>
    </submittedName>
</protein>
<accession>A0AAW5A7Q4</accession>
<reference evidence="1 2" key="1">
    <citation type="submission" date="2019-11" db="EMBL/GenBank/DDBJ databases">
        <title>Epiphytic Pseudomonas syringae from cherry orchards.</title>
        <authorList>
            <person name="Hulin M.T."/>
        </authorList>
    </citation>
    <scope>NUCLEOTIDE SEQUENCE [LARGE SCALE GENOMIC DNA]</scope>
    <source>
        <strain evidence="1 2">PA-6-9F</strain>
    </source>
</reference>
<evidence type="ECO:0000313" key="1">
    <source>
        <dbReference type="EMBL" id="MCF5055848.1"/>
    </source>
</evidence>
<comment type="caution">
    <text evidence="1">The sequence shown here is derived from an EMBL/GenBank/DDBJ whole genome shotgun (WGS) entry which is preliminary data.</text>
</comment>
<dbReference type="GeneID" id="55541382"/>
<dbReference type="Proteomes" id="UP000814172">
    <property type="component" value="Unassembled WGS sequence"/>
</dbReference>
<name>A0AAW5A7Q4_9PSED</name>